<keyword evidence="3" id="KW-0270">Exopolysaccharide synthesis</keyword>
<dbReference type="InterPro" id="IPR031357">
    <property type="entry name" value="Stealth_CR3"/>
</dbReference>
<evidence type="ECO:0000259" key="5">
    <source>
        <dbReference type="Pfam" id="PF11380"/>
    </source>
</evidence>
<evidence type="ECO:0000256" key="3">
    <source>
        <dbReference type="ARBA" id="ARBA00023169"/>
    </source>
</evidence>
<dbReference type="InterPro" id="IPR047141">
    <property type="entry name" value="Stealth"/>
</dbReference>
<feature type="region of interest" description="Disordered" evidence="4">
    <location>
        <begin position="1"/>
        <end position="90"/>
    </location>
</feature>
<evidence type="ECO:0000256" key="1">
    <source>
        <dbReference type="ARBA" id="ARBA00007583"/>
    </source>
</evidence>
<accession>A0A1H0TIN7</accession>
<evidence type="ECO:0000256" key="2">
    <source>
        <dbReference type="ARBA" id="ARBA00022679"/>
    </source>
</evidence>
<dbReference type="PANTHER" id="PTHR24045:SF0">
    <property type="entry name" value="N-ACETYLGLUCOSAMINE-1-PHOSPHOTRANSFERASE SUBUNITS ALPHA_BETA"/>
    <property type="match status" value="1"/>
</dbReference>
<dbReference type="GO" id="GO:0016772">
    <property type="term" value="F:transferase activity, transferring phosphorus-containing groups"/>
    <property type="evidence" value="ECO:0007669"/>
    <property type="project" value="InterPro"/>
</dbReference>
<dbReference type="AlphaFoldDB" id="A0A1H0TIN7"/>
<proteinExistence type="inferred from homology"/>
<evidence type="ECO:0000313" key="7">
    <source>
        <dbReference type="EMBL" id="SDP53448.1"/>
    </source>
</evidence>
<dbReference type="STRING" id="443156.SAMN04489867_2818"/>
<feature type="domain" description="Stealth protein CR2 conserved region 2" evidence="5">
    <location>
        <begin position="161"/>
        <end position="265"/>
    </location>
</feature>
<evidence type="ECO:0000313" key="8">
    <source>
        <dbReference type="Proteomes" id="UP000199077"/>
    </source>
</evidence>
<name>A0A1H0TIN7_9MICO</name>
<dbReference type="InterPro" id="IPR021520">
    <property type="entry name" value="Stealth_CR2"/>
</dbReference>
<evidence type="ECO:0000259" key="6">
    <source>
        <dbReference type="Pfam" id="PF17102"/>
    </source>
</evidence>
<comment type="similarity">
    <text evidence="1">Belongs to the stealth family.</text>
</comment>
<dbReference type="Pfam" id="PF11380">
    <property type="entry name" value="Stealth_CR2"/>
    <property type="match status" value="1"/>
</dbReference>
<sequence length="435" mass="48221">MCHGRPRVRRPPGTAEAGRARVAGGGAAAPPDQRAARVLHPGRPAHPGSREVHPAGRPGHAVLGTPAHPLGGGVERDPEGHLSSPNNNPLASRIWRSTAEAMDQRSGAWALEDLLPAPAAEVVPFDVDWVFSWVDASDPNWQEMFAAWAPEEASDASDRSRFATRDDLKFALRSLELYAPWIRTIHVLTNCRPPEWLDVDHPRINWVDHTDVFEAEHLPTFSSHAIETVVHRIPGLADHFVYSNDDFFLTRRTEPADFFHANGIARLRLEPYGIVNGPATPGDPDYLNGARNSAALLADEFGRTPVRLHTHSPQSMNRTVLAEMEGKYADAFTRTRANRFRDSTDIAVTGFLYHHYAFLTGRAVPDGGTTLLIQQNHRYARLFAQLLAAQDTGQLSKYLSVCVNDGRGSHDNADWDAQARSFLQSYFAEKSSFER</sequence>
<feature type="compositionally biased region" description="Basic residues" evidence="4">
    <location>
        <begin position="1"/>
        <end position="10"/>
    </location>
</feature>
<feature type="compositionally biased region" description="Low complexity" evidence="4">
    <location>
        <begin position="15"/>
        <end position="33"/>
    </location>
</feature>
<dbReference type="GO" id="GO:0000271">
    <property type="term" value="P:polysaccharide biosynthetic process"/>
    <property type="evidence" value="ECO:0007669"/>
    <property type="project" value="UniProtKB-KW"/>
</dbReference>
<evidence type="ECO:0000256" key="4">
    <source>
        <dbReference type="SAM" id="MobiDB-lite"/>
    </source>
</evidence>
<dbReference type="Pfam" id="PF17102">
    <property type="entry name" value="Stealth_CR3"/>
    <property type="match status" value="1"/>
</dbReference>
<dbReference type="EMBL" id="LT629711">
    <property type="protein sequence ID" value="SDP53448.1"/>
    <property type="molecule type" value="Genomic_DNA"/>
</dbReference>
<feature type="domain" description="Stealth protein CR3 conserved region 3" evidence="6">
    <location>
        <begin position="310"/>
        <end position="357"/>
    </location>
</feature>
<keyword evidence="2" id="KW-0808">Transferase</keyword>
<dbReference type="PANTHER" id="PTHR24045">
    <property type="match status" value="1"/>
</dbReference>
<organism evidence="7 8">
    <name type="scientific">Pedococcus dokdonensis</name>
    <dbReference type="NCBI Taxonomy" id="443156"/>
    <lineage>
        <taxon>Bacteria</taxon>
        <taxon>Bacillati</taxon>
        <taxon>Actinomycetota</taxon>
        <taxon>Actinomycetes</taxon>
        <taxon>Micrococcales</taxon>
        <taxon>Intrasporangiaceae</taxon>
        <taxon>Pedococcus</taxon>
    </lineage>
</organism>
<protein>
    <submittedName>
        <fullName evidence="7">Stealth protein CR3, conserved region 3</fullName>
    </submittedName>
</protein>
<keyword evidence="8" id="KW-1185">Reference proteome</keyword>
<dbReference type="Proteomes" id="UP000199077">
    <property type="component" value="Chromosome I"/>
</dbReference>
<gene>
    <name evidence="7" type="ORF">SAMN04489867_2818</name>
</gene>
<reference evidence="8" key="1">
    <citation type="submission" date="2016-10" db="EMBL/GenBank/DDBJ databases">
        <authorList>
            <person name="Varghese N."/>
            <person name="Submissions S."/>
        </authorList>
    </citation>
    <scope>NUCLEOTIDE SEQUENCE [LARGE SCALE GENOMIC DNA]</scope>
    <source>
        <strain evidence="8">DSM 22329</strain>
    </source>
</reference>